<dbReference type="eggNOG" id="COG1020">
    <property type="taxonomic scope" value="Bacteria"/>
</dbReference>
<dbReference type="PANTHER" id="PTHR43775">
    <property type="entry name" value="FATTY ACID SYNTHASE"/>
    <property type="match status" value="1"/>
</dbReference>
<evidence type="ECO:0000313" key="14">
    <source>
        <dbReference type="EMBL" id="ADI04503.1"/>
    </source>
</evidence>
<dbReference type="InterPro" id="IPR016036">
    <property type="entry name" value="Malonyl_transacylase_ACP-bd"/>
</dbReference>
<dbReference type="SUPFAM" id="SSF52151">
    <property type="entry name" value="FabD/lysophospholipase-like"/>
    <property type="match status" value="3"/>
</dbReference>
<dbReference type="GO" id="GO:0016491">
    <property type="term" value="F:oxidoreductase activity"/>
    <property type="evidence" value="ECO:0007669"/>
    <property type="project" value="InterPro"/>
</dbReference>
<evidence type="ECO:0000256" key="10">
    <source>
        <dbReference type="SAM" id="MobiDB-lite"/>
    </source>
</evidence>
<gene>
    <name evidence="14" type="primary">pks5-2</name>
    <name evidence="14" type="ordered locus">SBI_01382</name>
</gene>
<dbReference type="InterPro" id="IPR020843">
    <property type="entry name" value="ER"/>
</dbReference>
<feature type="domain" description="PKS/mFAS DH" evidence="13">
    <location>
        <begin position="2716"/>
        <end position="2994"/>
    </location>
</feature>
<dbReference type="SUPFAM" id="SSF53901">
    <property type="entry name" value="Thiolase-like"/>
    <property type="match status" value="3"/>
</dbReference>
<reference evidence="14 15" key="1">
    <citation type="journal article" date="2010" name="J. Bacteriol.">
        <title>Genome sequence of the milbemycin-producing bacterium Streptomyces bingchenggensis.</title>
        <authorList>
            <person name="Wang X.J."/>
            <person name="Yan Y.J."/>
            <person name="Zhang B."/>
            <person name="An J."/>
            <person name="Wang J.J."/>
            <person name="Tian J."/>
            <person name="Jiang L."/>
            <person name="Chen Y.H."/>
            <person name="Huang S.X."/>
            <person name="Yin M."/>
            <person name="Zhang J."/>
            <person name="Gao A.L."/>
            <person name="Liu C.X."/>
            <person name="Zhu Z.X."/>
            <person name="Xiang W.S."/>
        </authorList>
    </citation>
    <scope>NUCLEOTIDE SEQUENCE [LARGE SCALE GENOMIC DNA]</scope>
    <source>
        <strain evidence="14 15">BCW-1</strain>
    </source>
</reference>
<feature type="domain" description="PKS/mFAS DH" evidence="13">
    <location>
        <begin position="954"/>
        <end position="1231"/>
    </location>
</feature>
<dbReference type="InterPro" id="IPR049551">
    <property type="entry name" value="PKS_DH_C"/>
</dbReference>
<dbReference type="eggNOG" id="COG3321">
    <property type="taxonomic scope" value="Bacteria"/>
</dbReference>
<dbReference type="PROSITE" id="PS00606">
    <property type="entry name" value="KS3_1"/>
    <property type="match status" value="3"/>
</dbReference>
<evidence type="ECO:0000256" key="2">
    <source>
        <dbReference type="ARBA" id="ARBA00004792"/>
    </source>
</evidence>
<dbReference type="RefSeq" id="WP_014173982.1">
    <property type="nucleotide sequence ID" value="NC_016582.1"/>
</dbReference>
<dbReference type="SMART" id="SM01294">
    <property type="entry name" value="PKS_PP_betabranch"/>
    <property type="match status" value="3"/>
</dbReference>
<evidence type="ECO:0000259" key="13">
    <source>
        <dbReference type="PROSITE" id="PS52019"/>
    </source>
</evidence>
<keyword evidence="6" id="KW-0045">Antibiotic biosynthesis</keyword>
<dbReference type="InterPro" id="IPR055123">
    <property type="entry name" value="SpnB-like_Rossmann"/>
</dbReference>
<evidence type="ECO:0000259" key="12">
    <source>
        <dbReference type="PROSITE" id="PS52004"/>
    </source>
</evidence>
<dbReference type="InterPro" id="IPR016039">
    <property type="entry name" value="Thiolase-like"/>
</dbReference>
<dbReference type="EMBL" id="CP002047">
    <property type="protein sequence ID" value="ADI04503.1"/>
    <property type="molecule type" value="Genomic_DNA"/>
</dbReference>
<dbReference type="InterPro" id="IPR020807">
    <property type="entry name" value="PKS_DH"/>
</dbReference>
<dbReference type="InterPro" id="IPR011032">
    <property type="entry name" value="GroES-like_sf"/>
</dbReference>
<dbReference type="CDD" id="cd05195">
    <property type="entry name" value="enoyl_red"/>
    <property type="match status" value="1"/>
</dbReference>
<dbReference type="PROSITE" id="PS50075">
    <property type="entry name" value="CARRIER"/>
    <property type="match status" value="3"/>
</dbReference>
<dbReference type="InterPro" id="IPR020806">
    <property type="entry name" value="PKS_PP-bd"/>
</dbReference>
<feature type="domain" description="Ketosynthase family 3 (KS3)" evidence="12">
    <location>
        <begin position="3895"/>
        <end position="4320"/>
    </location>
</feature>
<dbReference type="Gene3D" id="3.40.47.10">
    <property type="match status" value="3"/>
</dbReference>
<dbReference type="InterPro" id="IPR057326">
    <property type="entry name" value="KR_dom"/>
</dbReference>
<dbReference type="HOGENOM" id="CLU_000022_35_8_11"/>
<dbReference type="Pfam" id="PF02801">
    <property type="entry name" value="Ketoacyl-synt_C"/>
    <property type="match status" value="3"/>
</dbReference>
<sequence length="5530" mass="578410">MTNDETLVDYLKRVAADLHETRQRLREVEDRETEPIAIVGVSCRFPGGVSSPEDLWQLVSSGTDAISDFPTDRGWDIEGIYDPDPEAVGKTYLRQGGFLHEAGDFDAELFGISPREALAMDPQQRLILESSWEVFERAGIDPTSLKGSKTGVFVGAAGTGYLTNMQRVPDGVEGYTGTGSFVSVVSGRVSYSLGLEGPAITVDTACSSSLVALHMAVQSLRSGECSLAVAGGVAVMPTPWVFVDFSRQRGLARDGRCKAFAEAADGTAWSEGVGTLLVERLSDARRNGHRVLAVVRGSALNQDGASNGLTAPNGPSQQRVIRAALANARLGADEVDAVEAHGTGTTLGDPIEAQALLATYGKARSEDRPVRLGSIKSNLGHTAHAAGVASVIKMVMALQNDTLPPTLHVDAPSSHVDWSSGAVRLLTESVDWPRRARPRRAGISSFGISGTNAHVIVEEAPEPEAGQDDTPQDPAPATASTTALAPATEQRLELPVVPWVISGRTQDALRAQAGRLAAHLRAHPDTDATDLGHTLATTRAALEHRGVVLAADRGGALTGLMALAEGQTAPESVSGAVRSGVWRTVFVFPGQGSQWRGMAAGLLESSPVFAERLAECDVALRPYVGWSVVDVVCGSADAPSLDDVVVVQASLWAVMVSLAAVWRSVGVEPAAVIGHSQGEIAAAAVAGALSLEDAACVVALRARAIAEGLSGRGGMVSVPLPAEEVRARIEAWGGRISIASVNGPSSTVVSGEPGALDELLAACEADGARARRIAVDYASHSAQVESIREQVIGALEGIEPRRGEVPFYSTVTGGVIDTTALDAEYWYTNLRRTVRFDETVRALLGDGFGFFVESSAHPVLTVGLQENFEDTDSAAVALGTLRRDEGGPERFLTSLAEGYVHGLPVDWDAVFAGSGARLLLDLPTYAFQHKRYWLESQALDTAAATGLGLGAADHPLLGAAVQVAGKDQSLLTGRLSLRTHPWLADHAALGTVLVPAAAFVELGLRAADEVGCELVDELTLEAPLVLPERGGVQVQLSVSAPDAAGRRELAVHSRPEDTTDGPWTRHATGVLAVERAPVPDGLAAWPPPGAEAVAVEDFYDRIADAGYGYGPAFRGLRAAWRGADGAVYADVELAEEQAQEAGRFGLHPALLDAALHPAALLDPPTGEADQLRLPFSWSGVSLYAVGATRLRVHVRPAGEDTVAVTVADPSGAPVATVDSLVLRPVSPEQLRQAGDPTRDALFRIGWTPLRPVTGTPDWVTIGPDGDYEDVPALLAGPAAEGAAVPPTVVAFLDPEPHDLDGELPGLVHTATTRALELVRAWLDDARLESSRLVLVTRGAVSTGPGEDVADLVHAPVWGLLRTAQSENPGQFVLVDLDGAARDGLSAVATAVATAVELDEPQVAVRDGAVLVPRLVRAPRASATPQTPRFGPEGTVLITGGTGALGGLLARHLVAEHGVRGLLLASRQGREAAGAGELEAALRELGAEWVEVAACDAADRDALAAVLSGIPADRPLKAVIHAAGVLDDGLVTTLEPDQLARVLRPKVDAAVHLHELTRDLDLSAFVLFSSIAATLGNPGQGNYAAANAFLDALAQHRRADGLPARSLIWGYWAQSSELTGHLDDADVARYLRMGVARMSSEQGLSLFDAGCADSGDDAALVLSRLDLAGLRTLAADGELFPLYRNLVRAPARRTASTGEDADSLLRGLSGMSDDEQLRFLLDLVRGRVATVLGHADGETVEANRPFKELGFDSLTALELRNRLGVATGLRLPATLVFDYPTPLAVAGYLRSEALGLGLGDAAPAVVASGVADEPIAIVGMACRFPGGVASPEDLWRLVESGGDAVSLFPTNRGWDVEGLYDPDPEAVGKSYSREGGFLYEAGEFDPGFFGISPREALAMDPQQRLLLETSWEVFERAGIDPRTLKGSSTGVFAGVMHHDYAARVEQLQGEIEGYALMGASPAAVSGRVAYTFGLEGPAVTVDTACSSSLVALHLAVQALRSGECSMALAGGVTVMSRPTLFVEFSRQRGMAPDGRCKAFSASADGAGWSEGVGVLLVERLSDARRNGHNVLAVVRGSAVNQDGASNGLTAPNGPSQQRVIRAALANARLGVGDVDAVEAHGTGTTLGDPIEAQALLTTYGQGRLEGRPLRLGSVKSNIGHAQAAAGVAGVIKMVEAMRHGVLPGTLHVDEPTPHVDWTSGDVELLTQPVEWTTDGRPRRAGVSAFGASGTNAHVILEYETEPQPPIEAPAAPGALDSLVVPWVVSGRTEAGLRGQAGRLAEFAGGHDELSLTDVGWSLSATRAALEHRSVVLAADRESALTGLNALAEGTAPTGVVTGVATEEPGRVVFVFPGQGSQWRGMAAGLLESSSVFAERLAECDAALRPHVGWSVVDVVRGGEDAASLDDVVVVQSALWAVMVSLAAVWRSAGVEPAAVIGHSQGEIAAAAVSGALSLGDAARVVALRARAIAEGLSGRGGMVSVPLPAGEVRERLERWGERISVASVNGPSSTVVSGEPEALDELLAACEADEVRARRIAVDYASHSAQVESIREQVIGALGGIEPRRGEISFYSTVTGGVIDTSGLDAEYWYTNLRQTVRFDETVRALLGDGFGFFVESSAHPVLTVGLQETFEDTASAAIALGTLRRDEGGTERFLTSLAEGYVRGLEVDWDAVFAGTGARRVDLPTYAFQRQQFWLQPAATAPSGDASGFGLGATDHPLLGAAVRLAGEDQLLLTGRVSLRTHPWLADHAVSGTVLVPGTALVELALRAADEVGCAQVEDLILAAPLVLPEQGGVQVQLSVSAPDEAGRRELALHSRPEDAPADAPWTRHATGTVGGQQPSAAGDLTAWPPSGARPVAVDAFYAQVAEAGYEYGPVFQGLRAAWRDGDDILAEIVLPEEQAQEAGRFGIHPVLLDAALHPVVLLNGGSAADIGSIRLPFSWSGVSLHAVGATTLRVRVRPVGEDAVAVTVADTAGAPVASIDTLVLRAVSPEQLRQVNDATRDALFRLDWTPLEAAPAAPLAEDGYAVLTTRGHESLSALNEMAAVPECVCLQFRTAPDMDVAGAVHTVTAEALALAQIWLADDRFASSRLVIVTRGAVPAGSGEDVADLVHAPLWGLVRTAQAENPGRFLLIDLDTPDDDILPTALATALGAEEPQLAVRQGRFFVPRLARATSGGGALLPPADAAWRLATTGAGTLENLALLPAPEALAPLDEGQVRVSVRAGGVNFRDVLIGLGMYPDPDAYMGTEGAGVITEVGPGVTGFAVGDRVMGLLPEAFGPVSVVNRRLIAPIPEGWSYEQAAAIPVVFLTAYVGLADLAGLAEGESVLVHAATGGVGMAAVQLARHWGAEVFVTASEGKWDTLRGMGFDEEHMASSRSLDFEEKFRSVTGGRGVDVVLDSLAKEFVDASLRLLPRGGRFLEMGKTDIRDPQTVAADHPGVDYHAYALTEISPDRLGAILTELVALFERGALKPLPVRTWDVRRSPEALRFMSQARHIGKIVLTVPRPLDPAGTVLITGGTGTLGGLLARHLVAEHGIRHLLLTSRRGPDATGAAELEAALRELGAETVDVAACDAANRRALSSTLAAIPADRPLTGVIHAAGALDDGLIGTLTPERLERVLRPKVDAALNLHELTRGLDLSAFLLYSSLAGTLGSPGQANYAAANTFLDALAARRRAAGLSGVSLAWGHWEQSSELTGRLDQADRARMARSGIVPMTTDQGLALFDAALRMAEPLAVTSRLDPTAWASGAGSEVVRALARCLAVAGPVRRARVAQAAEAQGGEGSALVRRLAALSEGERTAALVDLVRTHVATVLGHGSPAAVEPERAFKELGFDSLTAVELRNRLQSATGLRLPATLIFDHPTPNALAEHLRSELGIGDRTDTLAPAPVAAAVDDDPIAIVSMACRFPGDADSPEGLWDLVASGRDAISGFPADRGWDLDRLYDPDPERSGKSYAREGGFLRDATRFDAGLFGISPREALGMDPQQRLVLESSWEVLERAGIDPMSLRGSRTGVYIGAVTTGYGQDVKLQQSVEGYSVTGNVLSVISGRVSYLFGLEGPAITVDTACSSSLVALHLAAQALRSDECSLALVGGVTVMPSPFGFVEFSRQRVLSPDGRCKAFGATADGTGFSEGVGMLLVERLSEARRRGHQVLAVVRGSATNQDGASNGLTAPNGPSQQRVIRAALANARLSADDIDAVEAHGTGTTLGDPIEAGALLATYGKDRPADRPLWLGSIKSNIGHTQAAAGAAGLIKMVMAMRHGILPSTLHADEPSPEVDWSAGTVRLLNEPVEWHGNGRPRRVAVSSFGISGTNAHVILEEAPAQEPAEEPREEQPVLVTDTVPWVVSGKSEAGLRGQAGRLAALAGEGSLADVGWSLVASRAVLEHRSVVLAGDRDAAVSGLGAVAEGVPAAGVVSGAADVRGRVVFVFPGQGSQWRGMAAELLDSSPVFAERFAECDAALRAHVEWSALDVVRGASGAPSLERIEVLQPVLFAVNVSLAALWRAVGVEPAAVVGHSQGEIAAACVAGVLSLEDAARFVVLRSALFADELVGKGAVASVTLSAEAVEERLAAWDGRLVIAGRNGPGAVTVAGEVAALEEFVAGCQAEEIRARVVGSTVASHCAQVDPLRDRILEMFADVAPRRGEVPFYSTVTGSALETTELGAEYWFRNARQPVDFEGAVRALLADGFRFFVESSAHPVLTMGAQATFEDAEVDAVAIGSLRRDEGGAERFLTSMAEGYVRGLPVDWEALFAGTDARRVELPTYAFQRQRYWLDDLATSVDADATEGAGDVLEAEFWGAVERGDLDGVAAELDVAADQPLSAVLPALSSWRRRRRERSTVDRWRYRAAWRPATAPSAPAPALTGRWLLLVPAGLTDDAWAAGAVRALEGHGAQVELLAVDPVAADRAHLADLLRPALADQDGTAGVLSLLALDETPHPGHPAVPAGVLATMALAQAMDDVEAAGPLWAATRGGVLTGRAGDPEARPHQAQTWGLGRVLALEHPKRWGGLVDLPDVADDATVDRLATTLSGVPHQEGATDAYEDQIAVRASGTYARRLIRVPLEAEPAVREWDPKGTVLITGGTGGVGAQVADWFARNGAGHLLLTSRRGPDAPGAAELRARIERSGARVTIAACDMADREAVAALVAGVPEDHPLTAVIHTAGVPQTYVPVTDTTPDDVVRITSGKVAGAVHLDEVLGDTPLDAFVVFSSNAAVWGSGGQGAYAAGNAFLDLFAEERRARGRTTTSVAWGAWGGGGMMALDGATEYMGRRGVLEMAPESAISAMVRAVEHDETFVAVADVEWERFVLGFTAARPSPLLAELPEAQRALREAEGGGAEDADRGAALAARLTELSENEQLKELLELVRTEVAAVLGHTGADGIQAGMAFKEIGFDSLTAVELRNRLNAATGLRLPASLVFDHTTPAALAKHLRAQVIPDSRGGAAVSVFGELEALEAGIAGLSGDGESATKVAERLEALVWKLRDSRVTPGDGTAPTAAPGPDAADAPDDDLASASAEEMFDLLEKEWGDS</sequence>
<dbReference type="CDD" id="cd08956">
    <property type="entry name" value="KR_3_FAS_SDR_x"/>
    <property type="match status" value="2"/>
</dbReference>
<name>D7CC08_STRBB</name>
<dbReference type="Pfam" id="PF21089">
    <property type="entry name" value="PKS_DH_N"/>
    <property type="match status" value="2"/>
</dbReference>
<feature type="active site" description="Proton donor; for dehydratase activity" evidence="9">
    <location>
        <position position="1152"/>
    </location>
</feature>
<dbReference type="InterPro" id="IPR036736">
    <property type="entry name" value="ACP-like_sf"/>
</dbReference>
<dbReference type="SMART" id="SM00826">
    <property type="entry name" value="PKS_DH"/>
    <property type="match status" value="2"/>
</dbReference>
<dbReference type="FunFam" id="3.40.50.720:FF:000209">
    <property type="entry name" value="Polyketide synthase Pks12"/>
    <property type="match status" value="1"/>
</dbReference>
<dbReference type="Pfam" id="PF08990">
    <property type="entry name" value="Docking"/>
    <property type="match status" value="1"/>
</dbReference>
<keyword evidence="5" id="KW-0808">Transferase</keyword>
<dbReference type="PROSITE" id="PS52004">
    <property type="entry name" value="KS3_2"/>
    <property type="match status" value="3"/>
</dbReference>
<dbReference type="FunFam" id="3.40.366.10:FF:000002">
    <property type="entry name" value="Probable polyketide synthase 2"/>
    <property type="match status" value="3"/>
</dbReference>
<keyword evidence="8" id="KW-0012">Acyltransferase</keyword>
<dbReference type="Gene3D" id="3.10.129.110">
    <property type="entry name" value="Polyketide synthase dehydratase"/>
    <property type="match status" value="2"/>
</dbReference>
<dbReference type="InterPro" id="IPR015083">
    <property type="entry name" value="NorB/c/GfsB-D-like_docking"/>
</dbReference>
<dbReference type="Pfam" id="PF22953">
    <property type="entry name" value="SpnB_Rossmann"/>
    <property type="match status" value="2"/>
</dbReference>
<evidence type="ECO:0000256" key="7">
    <source>
        <dbReference type="ARBA" id="ARBA00023268"/>
    </source>
</evidence>
<dbReference type="GO" id="GO:0031177">
    <property type="term" value="F:phosphopantetheine binding"/>
    <property type="evidence" value="ECO:0007669"/>
    <property type="project" value="InterPro"/>
</dbReference>
<dbReference type="InterPro" id="IPR050091">
    <property type="entry name" value="PKS_NRPS_Biosynth_Enz"/>
</dbReference>
<evidence type="ECO:0000259" key="11">
    <source>
        <dbReference type="PROSITE" id="PS50075"/>
    </source>
</evidence>
<evidence type="ECO:0000256" key="4">
    <source>
        <dbReference type="ARBA" id="ARBA00022553"/>
    </source>
</evidence>
<dbReference type="GO" id="GO:0004312">
    <property type="term" value="F:fatty acid synthase activity"/>
    <property type="evidence" value="ECO:0007669"/>
    <property type="project" value="TreeGrafter"/>
</dbReference>
<dbReference type="Pfam" id="PF16197">
    <property type="entry name" value="KAsynt_C_assoc"/>
    <property type="match status" value="3"/>
</dbReference>
<dbReference type="CDD" id="cd00833">
    <property type="entry name" value="PKS"/>
    <property type="match status" value="3"/>
</dbReference>
<dbReference type="KEGG" id="sbh:SBI_01382"/>
<dbReference type="eggNOG" id="COG1028">
    <property type="taxonomic scope" value="Bacteria"/>
</dbReference>
<feature type="region of interest" description="C-terminal hotdog fold" evidence="9">
    <location>
        <begin position="2853"/>
        <end position="2994"/>
    </location>
</feature>
<dbReference type="Gene3D" id="6.10.140.1830">
    <property type="match status" value="1"/>
</dbReference>
<evidence type="ECO:0000256" key="6">
    <source>
        <dbReference type="ARBA" id="ARBA00023194"/>
    </source>
</evidence>
<feature type="region of interest" description="C-terminal hotdog fold" evidence="9">
    <location>
        <begin position="1090"/>
        <end position="1231"/>
    </location>
</feature>
<dbReference type="InterPro" id="IPR049900">
    <property type="entry name" value="PKS_mFAS_DH"/>
</dbReference>
<dbReference type="Gene3D" id="3.30.70.3290">
    <property type="match status" value="3"/>
</dbReference>
<feature type="region of interest" description="Disordered" evidence="10">
    <location>
        <begin position="463"/>
        <end position="487"/>
    </location>
</feature>
<feature type="compositionally biased region" description="Low complexity" evidence="10">
    <location>
        <begin position="5488"/>
        <end position="5504"/>
    </location>
</feature>
<dbReference type="InterPro" id="IPR014030">
    <property type="entry name" value="Ketoacyl_synth_N"/>
</dbReference>
<dbReference type="SUPFAM" id="SSF50129">
    <property type="entry name" value="GroES-like"/>
    <property type="match status" value="1"/>
</dbReference>
<dbReference type="FunFam" id="3.40.47.10:FF:000019">
    <property type="entry name" value="Polyketide synthase type I"/>
    <property type="match status" value="3"/>
</dbReference>
<dbReference type="CDD" id="cd08952">
    <property type="entry name" value="KR_1_SDR_x"/>
    <property type="match status" value="1"/>
</dbReference>
<dbReference type="Gene3D" id="3.90.180.10">
    <property type="entry name" value="Medium-chain alcohol dehydrogenases, catalytic domain"/>
    <property type="match status" value="1"/>
</dbReference>
<keyword evidence="4" id="KW-0597">Phosphoprotein</keyword>
<dbReference type="FunFam" id="1.10.1200.10:FF:000007">
    <property type="entry name" value="Probable polyketide synthase pks17"/>
    <property type="match status" value="3"/>
</dbReference>
<dbReference type="SMART" id="SM00822">
    <property type="entry name" value="PKS_KR"/>
    <property type="match status" value="3"/>
</dbReference>
<dbReference type="Gene3D" id="3.40.366.10">
    <property type="entry name" value="Malonyl-Coenzyme A Acyl Carrier Protein, domain 2"/>
    <property type="match status" value="3"/>
</dbReference>
<feature type="domain" description="Carrier" evidence="11">
    <location>
        <begin position="3800"/>
        <end position="3875"/>
    </location>
</feature>
<dbReference type="InterPro" id="IPR020841">
    <property type="entry name" value="PKS_Beta-ketoAc_synthase_dom"/>
</dbReference>
<evidence type="ECO:0000256" key="1">
    <source>
        <dbReference type="ARBA" id="ARBA00001957"/>
    </source>
</evidence>
<evidence type="ECO:0000256" key="8">
    <source>
        <dbReference type="ARBA" id="ARBA00023315"/>
    </source>
</evidence>
<dbReference type="SUPFAM" id="SSF47336">
    <property type="entry name" value="ACP-like"/>
    <property type="match status" value="3"/>
</dbReference>
<comment type="cofactor">
    <cofactor evidence="1">
        <name>pantetheine 4'-phosphate</name>
        <dbReference type="ChEBI" id="CHEBI:47942"/>
    </cofactor>
</comment>
<feature type="region of interest" description="N-terminal hotdog fold" evidence="9">
    <location>
        <begin position="2716"/>
        <end position="2841"/>
    </location>
</feature>
<evidence type="ECO:0000256" key="5">
    <source>
        <dbReference type="ARBA" id="ARBA00022679"/>
    </source>
</evidence>
<evidence type="ECO:0000313" key="15">
    <source>
        <dbReference type="Proteomes" id="UP000000377"/>
    </source>
</evidence>
<dbReference type="InterPro" id="IPR036291">
    <property type="entry name" value="NAD(P)-bd_dom_sf"/>
</dbReference>
<feature type="active site" description="Proton donor; for dehydratase activity" evidence="9">
    <location>
        <position position="2914"/>
    </location>
</feature>
<dbReference type="SUPFAM" id="SSF55048">
    <property type="entry name" value="Probable ACP-binding domain of malonyl-CoA ACP transacylase"/>
    <property type="match status" value="3"/>
</dbReference>
<dbReference type="Pfam" id="PF13602">
    <property type="entry name" value="ADH_zinc_N_2"/>
    <property type="match status" value="1"/>
</dbReference>
<dbReference type="Pfam" id="PF08240">
    <property type="entry name" value="ADH_N"/>
    <property type="match status" value="1"/>
</dbReference>
<dbReference type="InterPro" id="IPR006162">
    <property type="entry name" value="Ppantetheine_attach_site"/>
</dbReference>
<evidence type="ECO:0000256" key="3">
    <source>
        <dbReference type="ARBA" id="ARBA00022450"/>
    </source>
</evidence>
<dbReference type="InterPro" id="IPR018201">
    <property type="entry name" value="Ketoacyl_synth_AS"/>
</dbReference>
<evidence type="ECO:0000256" key="9">
    <source>
        <dbReference type="PROSITE-ProRule" id="PRU01363"/>
    </source>
</evidence>
<dbReference type="SMART" id="SM00825">
    <property type="entry name" value="PKS_KS"/>
    <property type="match status" value="3"/>
</dbReference>
<dbReference type="GO" id="GO:0006633">
    <property type="term" value="P:fatty acid biosynthetic process"/>
    <property type="evidence" value="ECO:0007669"/>
    <property type="project" value="InterPro"/>
</dbReference>
<dbReference type="PROSITE" id="PS00012">
    <property type="entry name" value="PHOSPHOPANTETHEINE"/>
    <property type="match status" value="3"/>
</dbReference>
<feature type="domain" description="Carrier" evidence="11">
    <location>
        <begin position="1717"/>
        <end position="1792"/>
    </location>
</feature>
<dbReference type="SMART" id="SM00827">
    <property type="entry name" value="PKS_AT"/>
    <property type="match status" value="3"/>
</dbReference>
<feature type="region of interest" description="Disordered" evidence="10">
    <location>
        <begin position="5486"/>
        <end position="5514"/>
    </location>
</feature>
<dbReference type="InterPro" id="IPR041618">
    <property type="entry name" value="PKS_DE"/>
</dbReference>
<proteinExistence type="predicted"/>
<comment type="pathway">
    <text evidence="2">Antibiotic biosynthesis.</text>
</comment>
<dbReference type="FunFam" id="3.90.180.10:FF:000032">
    <property type="entry name" value="Probable polyketide synthase pks1"/>
    <property type="match status" value="1"/>
</dbReference>
<dbReference type="InterPro" id="IPR014031">
    <property type="entry name" value="Ketoacyl_synth_C"/>
</dbReference>
<feature type="domain" description="Ketosynthase family 3 (KS3)" evidence="12">
    <location>
        <begin position="33"/>
        <end position="459"/>
    </location>
</feature>
<dbReference type="STRING" id="749414.SBI_01382"/>
<keyword evidence="7" id="KW-0511">Multifunctional enzyme</keyword>
<feature type="active site" description="Proton acceptor; for dehydratase activity" evidence="9">
    <location>
        <position position="2748"/>
    </location>
</feature>
<dbReference type="InterPro" id="IPR016035">
    <property type="entry name" value="Acyl_Trfase/lysoPLipase"/>
</dbReference>
<dbReference type="InterPro" id="IPR013154">
    <property type="entry name" value="ADH-like_N"/>
</dbReference>
<dbReference type="PANTHER" id="PTHR43775:SF51">
    <property type="entry name" value="INACTIVE PHENOLPHTHIOCEROL SYNTHESIS POLYKETIDE SYNTHASE TYPE I PKS1-RELATED"/>
    <property type="match status" value="1"/>
</dbReference>
<organism evidence="14 15">
    <name type="scientific">Streptomyces bingchenggensis (strain BCW-1)</name>
    <dbReference type="NCBI Taxonomy" id="749414"/>
    <lineage>
        <taxon>Bacteria</taxon>
        <taxon>Bacillati</taxon>
        <taxon>Actinomycetota</taxon>
        <taxon>Actinomycetes</taxon>
        <taxon>Kitasatosporales</taxon>
        <taxon>Streptomycetaceae</taxon>
        <taxon>Streptomyces</taxon>
    </lineage>
</organism>
<dbReference type="Pfam" id="PF00550">
    <property type="entry name" value="PP-binding"/>
    <property type="match status" value="3"/>
</dbReference>
<dbReference type="GO" id="GO:0033068">
    <property type="term" value="P:macrolide biosynthetic process"/>
    <property type="evidence" value="ECO:0007669"/>
    <property type="project" value="UniProtKB-ARBA"/>
</dbReference>
<keyword evidence="15" id="KW-1185">Reference proteome</keyword>
<dbReference type="SUPFAM" id="SSF51735">
    <property type="entry name" value="NAD(P)-binding Rossmann-fold domains"/>
    <property type="match status" value="7"/>
</dbReference>
<dbReference type="InterPro" id="IPR001227">
    <property type="entry name" value="Ac_transferase_dom_sf"/>
</dbReference>
<feature type="domain" description="Ketosynthase family 3 (KS3)" evidence="12">
    <location>
        <begin position="1811"/>
        <end position="2237"/>
    </location>
</feature>
<dbReference type="Pfam" id="PF00109">
    <property type="entry name" value="ketoacyl-synt"/>
    <property type="match status" value="3"/>
</dbReference>
<keyword evidence="3" id="KW-0596">Phosphopantetheine</keyword>
<dbReference type="Gene3D" id="1.10.1200.10">
    <property type="entry name" value="ACP-like"/>
    <property type="match status" value="3"/>
</dbReference>
<dbReference type="GO" id="GO:0004315">
    <property type="term" value="F:3-oxoacyl-[acyl-carrier-protein] synthase activity"/>
    <property type="evidence" value="ECO:0007669"/>
    <property type="project" value="InterPro"/>
</dbReference>
<dbReference type="InterPro" id="IPR009081">
    <property type="entry name" value="PP-bd_ACP"/>
</dbReference>
<dbReference type="InterPro" id="IPR032821">
    <property type="entry name" value="PKS_assoc"/>
</dbReference>
<dbReference type="eggNOG" id="COG0604">
    <property type="taxonomic scope" value="Bacteria"/>
</dbReference>
<dbReference type="PROSITE" id="PS52019">
    <property type="entry name" value="PKS_MFAS_DH"/>
    <property type="match status" value="2"/>
</dbReference>
<dbReference type="Pfam" id="PF00698">
    <property type="entry name" value="Acyl_transf_1"/>
    <property type="match status" value="3"/>
</dbReference>
<dbReference type="InterPro" id="IPR042104">
    <property type="entry name" value="PKS_dehydratase_sf"/>
</dbReference>
<dbReference type="SMART" id="SM00823">
    <property type="entry name" value="PKS_PP"/>
    <property type="match status" value="3"/>
</dbReference>
<dbReference type="Proteomes" id="UP000000377">
    <property type="component" value="Chromosome"/>
</dbReference>
<feature type="domain" description="Carrier" evidence="11">
    <location>
        <begin position="5360"/>
        <end position="5435"/>
    </location>
</feature>
<dbReference type="Gene3D" id="3.40.50.11460">
    <property type="match status" value="1"/>
</dbReference>
<feature type="compositionally biased region" description="Low complexity" evidence="10">
    <location>
        <begin position="475"/>
        <end position="487"/>
    </location>
</feature>
<dbReference type="SMART" id="SM00829">
    <property type="entry name" value="PKS_ER"/>
    <property type="match status" value="1"/>
</dbReference>
<dbReference type="InterPro" id="IPR049552">
    <property type="entry name" value="PKS_DH_N"/>
</dbReference>
<dbReference type="Pfam" id="PF18369">
    <property type="entry name" value="PKS_DE"/>
    <property type="match status" value="1"/>
</dbReference>
<dbReference type="InterPro" id="IPR013968">
    <property type="entry name" value="PKS_KR"/>
</dbReference>
<feature type="active site" description="Proton acceptor; for dehydratase activity" evidence="9">
    <location>
        <position position="986"/>
    </location>
</feature>
<feature type="region of interest" description="N-terminal hotdog fold" evidence="9">
    <location>
        <begin position="954"/>
        <end position="1078"/>
    </location>
</feature>
<dbReference type="PATRIC" id="fig|749414.3.peg.1417"/>
<dbReference type="Pfam" id="PF14765">
    <property type="entry name" value="PS-DH"/>
    <property type="match status" value="2"/>
</dbReference>
<protein>
    <submittedName>
        <fullName evidence="14">Putative type I polyketide synthase</fullName>
    </submittedName>
</protein>
<dbReference type="NCBIfam" id="NF045894">
    <property type="entry name" value="PKS_plus_SDR"/>
    <property type="match status" value="1"/>
</dbReference>
<dbReference type="Pfam" id="PF08659">
    <property type="entry name" value="KR"/>
    <property type="match status" value="3"/>
</dbReference>
<dbReference type="InterPro" id="IPR014043">
    <property type="entry name" value="Acyl_transferase_dom"/>
</dbReference>
<accession>D7CC08</accession>
<dbReference type="Gene3D" id="3.40.50.720">
    <property type="entry name" value="NAD(P)-binding Rossmann-like Domain"/>
    <property type="match status" value="3"/>
</dbReference>